<keyword evidence="2" id="KW-1185">Reference proteome</keyword>
<accession>A0A5E4QVY6</accession>
<dbReference type="Proteomes" id="UP000324832">
    <property type="component" value="Unassembled WGS sequence"/>
</dbReference>
<gene>
    <name evidence="1" type="ORF">LSINAPIS_LOCUS12420</name>
</gene>
<evidence type="ECO:0000313" key="2">
    <source>
        <dbReference type="Proteomes" id="UP000324832"/>
    </source>
</evidence>
<name>A0A5E4QVY6_9NEOP</name>
<organism evidence="1 2">
    <name type="scientific">Leptidea sinapis</name>
    <dbReference type="NCBI Taxonomy" id="189913"/>
    <lineage>
        <taxon>Eukaryota</taxon>
        <taxon>Metazoa</taxon>
        <taxon>Ecdysozoa</taxon>
        <taxon>Arthropoda</taxon>
        <taxon>Hexapoda</taxon>
        <taxon>Insecta</taxon>
        <taxon>Pterygota</taxon>
        <taxon>Neoptera</taxon>
        <taxon>Endopterygota</taxon>
        <taxon>Lepidoptera</taxon>
        <taxon>Glossata</taxon>
        <taxon>Ditrysia</taxon>
        <taxon>Papilionoidea</taxon>
        <taxon>Pieridae</taxon>
        <taxon>Dismorphiinae</taxon>
        <taxon>Leptidea</taxon>
    </lineage>
</organism>
<protein>
    <submittedName>
        <fullName evidence="1">Uncharacterized protein</fullName>
    </submittedName>
</protein>
<dbReference type="EMBL" id="FZQP02005844">
    <property type="protein sequence ID" value="VVD02146.1"/>
    <property type="molecule type" value="Genomic_DNA"/>
</dbReference>
<reference evidence="1 2" key="1">
    <citation type="submission" date="2017-07" db="EMBL/GenBank/DDBJ databases">
        <authorList>
            <person name="Talla V."/>
            <person name="Backstrom N."/>
        </authorList>
    </citation>
    <scope>NUCLEOTIDE SEQUENCE [LARGE SCALE GENOMIC DNA]</scope>
</reference>
<dbReference type="AlphaFoldDB" id="A0A5E4QVY6"/>
<sequence>MVGRLTLTLASAHKSTRRAYGDGWRGIASSRYDGKIVTSWAARDMEESKQDRIGIDSNDEKLFYGDGNVKLPNPYPEGNPKYYESKVMFDGISTNTLKLKLETTLQTANDLAETLRQQIISTQSNTNLFSEIFSTPRCIGQEIQSIRDPCAFNSIIKYETIPSRRRSIYQEDDYFCLKSTVRSLAENTMECGTRILSDYTYYPRQDVLEDLPLEYCSGSEIAPSCKLIVAWQLSNATIENFDMLYDDQDFKKQFVNSPLIDSAYQNFY</sequence>
<evidence type="ECO:0000313" key="1">
    <source>
        <dbReference type="EMBL" id="VVD02146.1"/>
    </source>
</evidence>
<proteinExistence type="predicted"/>